<name>A0A6I4W7L4_9ACTN</name>
<dbReference type="EMBL" id="WUTW01000002">
    <property type="protein sequence ID" value="MXQ65283.1"/>
    <property type="molecule type" value="Genomic_DNA"/>
</dbReference>
<dbReference type="AlphaFoldDB" id="A0A6I4W7L4"/>
<dbReference type="RefSeq" id="WP_161103399.1">
    <property type="nucleotide sequence ID" value="NZ_JBHLYI010000010.1"/>
</dbReference>
<sequence length="66" mass="6607">MTAPSTPPRRRGRHLDGAALAGGLAAIVAPDLGAARCHACGEDGIRAAAPLRADARHCPSCGAPRP</sequence>
<organism evidence="1 2">
    <name type="scientific">Actinomadura rayongensis</name>
    <dbReference type="NCBI Taxonomy" id="1429076"/>
    <lineage>
        <taxon>Bacteria</taxon>
        <taxon>Bacillati</taxon>
        <taxon>Actinomycetota</taxon>
        <taxon>Actinomycetes</taxon>
        <taxon>Streptosporangiales</taxon>
        <taxon>Thermomonosporaceae</taxon>
        <taxon>Actinomadura</taxon>
    </lineage>
</organism>
<accession>A0A6I4W7L4</accession>
<reference evidence="1 2" key="1">
    <citation type="submission" date="2019-12" db="EMBL/GenBank/DDBJ databases">
        <title>Nocardia macrotermitis sp. nov. and Nocardia aurantia sp. nov., isolated from the gut of the fungus growing-termite Macrotermes natalensis.</title>
        <authorList>
            <person name="Christine B."/>
            <person name="Rene B."/>
        </authorList>
    </citation>
    <scope>NUCLEOTIDE SEQUENCE [LARGE SCALE GENOMIC DNA]</scope>
    <source>
        <strain evidence="1 2">DSM 102126</strain>
    </source>
</reference>
<evidence type="ECO:0000313" key="2">
    <source>
        <dbReference type="Proteomes" id="UP000431901"/>
    </source>
</evidence>
<comment type="caution">
    <text evidence="1">The sequence shown here is derived from an EMBL/GenBank/DDBJ whole genome shotgun (WGS) entry which is preliminary data.</text>
</comment>
<protein>
    <submittedName>
        <fullName evidence="1">Uncharacterized protein</fullName>
    </submittedName>
</protein>
<proteinExistence type="predicted"/>
<keyword evidence="2" id="KW-1185">Reference proteome</keyword>
<dbReference type="Proteomes" id="UP000431901">
    <property type="component" value="Unassembled WGS sequence"/>
</dbReference>
<gene>
    <name evidence="1" type="ORF">GQ466_14690</name>
</gene>
<evidence type="ECO:0000313" key="1">
    <source>
        <dbReference type="EMBL" id="MXQ65283.1"/>
    </source>
</evidence>